<comment type="catalytic activity">
    <reaction evidence="9">
        <text>L-citrulline + L-aspartate + ATP = 2-(N(omega)-L-arginino)succinate + AMP + diphosphate + H(+)</text>
        <dbReference type="Rhea" id="RHEA:10932"/>
        <dbReference type="ChEBI" id="CHEBI:15378"/>
        <dbReference type="ChEBI" id="CHEBI:29991"/>
        <dbReference type="ChEBI" id="CHEBI:30616"/>
        <dbReference type="ChEBI" id="CHEBI:33019"/>
        <dbReference type="ChEBI" id="CHEBI:57472"/>
        <dbReference type="ChEBI" id="CHEBI:57743"/>
        <dbReference type="ChEBI" id="CHEBI:456215"/>
        <dbReference type="EC" id="6.3.4.5"/>
    </reaction>
</comment>
<keyword evidence="9" id="KW-0963">Cytoplasm</keyword>
<comment type="similarity">
    <text evidence="9">Belongs to the argininosuccinate synthase family. Type 1 subfamily.</text>
</comment>
<feature type="binding site" evidence="9">
    <location>
        <position position="135"/>
    </location>
    <ligand>
        <name>ATP</name>
        <dbReference type="ChEBI" id="CHEBI:30616"/>
    </ligand>
</feature>
<feature type="binding site" evidence="9">
    <location>
        <position position="141"/>
    </location>
    <ligand>
        <name>L-citrulline</name>
        <dbReference type="ChEBI" id="CHEBI:57743"/>
    </ligand>
</feature>
<feature type="domain" description="Arginosuccinate synthase-like N-terminal" evidence="10">
    <location>
        <begin position="24"/>
        <end position="183"/>
    </location>
</feature>
<dbReference type="GO" id="GO:0000053">
    <property type="term" value="P:argininosuccinate metabolic process"/>
    <property type="evidence" value="ECO:0007669"/>
    <property type="project" value="TreeGrafter"/>
</dbReference>
<dbReference type="InterPro" id="IPR024074">
    <property type="entry name" value="AS_cat/multimer_dom_body"/>
</dbReference>
<gene>
    <name evidence="9" type="primary">argG</name>
    <name evidence="12" type="ORF">ENJ10_13010</name>
</gene>
<dbReference type="Gene3D" id="3.40.50.620">
    <property type="entry name" value="HUPs"/>
    <property type="match status" value="1"/>
</dbReference>
<dbReference type="EC" id="6.3.4.5" evidence="3 9"/>
<dbReference type="InterPro" id="IPR001518">
    <property type="entry name" value="Arginosuc_synth"/>
</dbReference>
<sequence>MDQQSSYQKVASQEAHKGSFDTCLLLYSGGLDTSVMLKWIGETYNAEVVALTIDLGQTADDLEAIRQKALDLGAKEAIVYDAKDEFADILLTEAIKANADYQDGYALSTPLGRVAISRVVVKIANELGLNVIAHGSTGKGNDQVRFESYITTLAPHIKIIAPVREWGMGRQEEIAYAEKHNIPVVQKKDKPYSYDENMWGNTGEGGEVENPELIPPLENILQWCNTPQKAPDKEELVHIEFEKGKPVKLNDQAMKMSELIAACNKIGAKHGVGVFHLIEDRLVGLKVRGIYENPAATMLIEAHRKLEKLVSTREENELKRFIDTKWAYLTYAAKWYDPVMYHIHAFINSQNKKVTGKVTLRLYKGNCTVVALESPYSLFDENLATFERDATFNQNAAAGFIEIYNLAQRTAFNVYDFEKELFNN</sequence>
<evidence type="ECO:0000256" key="8">
    <source>
        <dbReference type="ARBA" id="ARBA00022840"/>
    </source>
</evidence>
<comment type="caution">
    <text evidence="9">Lacks conserved residue(s) required for the propagation of feature annotation.</text>
</comment>
<dbReference type="HAMAP" id="MF_00005">
    <property type="entry name" value="Arg_succ_synth_type1"/>
    <property type="match status" value="1"/>
</dbReference>
<dbReference type="GO" id="GO:0006526">
    <property type="term" value="P:L-arginine biosynthetic process"/>
    <property type="evidence" value="ECO:0007669"/>
    <property type="project" value="UniProtKB-UniRule"/>
</dbReference>
<dbReference type="EMBL" id="DRLD01000368">
    <property type="protein sequence ID" value="HED11604.1"/>
    <property type="molecule type" value="Genomic_DNA"/>
</dbReference>
<dbReference type="PROSITE" id="PS00565">
    <property type="entry name" value="ARGININOSUCCIN_SYN_2"/>
    <property type="match status" value="1"/>
</dbReference>
<dbReference type="PANTHER" id="PTHR11587">
    <property type="entry name" value="ARGININOSUCCINATE SYNTHASE"/>
    <property type="match status" value="1"/>
</dbReference>
<evidence type="ECO:0000256" key="4">
    <source>
        <dbReference type="ARBA" id="ARBA00022571"/>
    </source>
</evidence>
<dbReference type="InterPro" id="IPR023434">
    <property type="entry name" value="Arginosuc_synth_type_1_subfam"/>
</dbReference>
<dbReference type="PROSITE" id="PS00564">
    <property type="entry name" value="ARGININOSUCCIN_SYN_1"/>
    <property type="match status" value="1"/>
</dbReference>
<dbReference type="FunFam" id="3.90.1260.10:FF:000007">
    <property type="entry name" value="Argininosuccinate synthase"/>
    <property type="match status" value="1"/>
</dbReference>
<comment type="subunit">
    <text evidence="2 9">Homotetramer.</text>
</comment>
<dbReference type="InterPro" id="IPR014729">
    <property type="entry name" value="Rossmann-like_a/b/a_fold"/>
</dbReference>
<feature type="binding site" evidence="9">
    <location>
        <position position="291"/>
    </location>
    <ligand>
        <name>L-citrulline</name>
        <dbReference type="ChEBI" id="CHEBI:57743"/>
    </ligand>
</feature>
<evidence type="ECO:0000313" key="12">
    <source>
        <dbReference type="EMBL" id="HED11604.1"/>
    </source>
</evidence>
<feature type="binding site" evidence="9">
    <location>
        <position position="279"/>
    </location>
    <ligand>
        <name>L-citrulline</name>
        <dbReference type="ChEBI" id="CHEBI:57743"/>
    </ligand>
</feature>
<feature type="binding site" evidence="9">
    <location>
        <position position="193"/>
    </location>
    <ligand>
        <name>L-citrulline</name>
        <dbReference type="ChEBI" id="CHEBI:57743"/>
    </ligand>
</feature>
<evidence type="ECO:0000256" key="5">
    <source>
        <dbReference type="ARBA" id="ARBA00022598"/>
    </source>
</evidence>
<dbReference type="CDD" id="cd01999">
    <property type="entry name" value="ASS"/>
    <property type="match status" value="1"/>
</dbReference>
<accession>A0A7V1LP56</accession>
<dbReference type="GO" id="GO:0005524">
    <property type="term" value="F:ATP binding"/>
    <property type="evidence" value="ECO:0007669"/>
    <property type="project" value="UniProtKB-UniRule"/>
</dbReference>
<dbReference type="PANTHER" id="PTHR11587:SF2">
    <property type="entry name" value="ARGININOSUCCINATE SYNTHASE"/>
    <property type="match status" value="1"/>
</dbReference>
<evidence type="ECO:0000256" key="3">
    <source>
        <dbReference type="ARBA" id="ARBA00012286"/>
    </source>
</evidence>
<dbReference type="AlphaFoldDB" id="A0A7V1LP56"/>
<comment type="subcellular location">
    <subcellularLocation>
        <location evidence="9">Cytoplasm</location>
    </subcellularLocation>
</comment>
<name>A0A7V1LP56_CALAY</name>
<feature type="binding site" evidence="9">
    <location>
        <position position="105"/>
    </location>
    <ligand>
        <name>L-citrulline</name>
        <dbReference type="ChEBI" id="CHEBI:57743"/>
    </ligand>
</feature>
<dbReference type="Pfam" id="PF00764">
    <property type="entry name" value="Arginosuc_synth"/>
    <property type="match status" value="1"/>
</dbReference>
<dbReference type="GO" id="GO:0000050">
    <property type="term" value="P:urea cycle"/>
    <property type="evidence" value="ECO:0007669"/>
    <property type="project" value="TreeGrafter"/>
</dbReference>
<dbReference type="Proteomes" id="UP000886005">
    <property type="component" value="Unassembled WGS sequence"/>
</dbReference>
<dbReference type="InterPro" id="IPR048268">
    <property type="entry name" value="Arginosuc_syn_C"/>
</dbReference>
<dbReference type="SUPFAM" id="SSF69864">
    <property type="entry name" value="Argininosuccinate synthetase, C-terminal domain"/>
    <property type="match status" value="1"/>
</dbReference>
<feature type="binding site" evidence="9">
    <location>
        <position position="142"/>
    </location>
    <ligand>
        <name>L-aspartate</name>
        <dbReference type="ChEBI" id="CHEBI:29991"/>
    </ligand>
</feature>
<dbReference type="InterPro" id="IPR048267">
    <property type="entry name" value="Arginosuc_syn_N"/>
</dbReference>
<keyword evidence="5 9" id="KW-0436">Ligase</keyword>
<dbReference type="GO" id="GO:0005737">
    <property type="term" value="C:cytoplasm"/>
    <property type="evidence" value="ECO:0007669"/>
    <property type="project" value="UniProtKB-SubCell"/>
</dbReference>
<keyword evidence="6 9" id="KW-0028">Amino-acid biosynthesis</keyword>
<evidence type="ECO:0000256" key="7">
    <source>
        <dbReference type="ARBA" id="ARBA00022741"/>
    </source>
</evidence>
<evidence type="ECO:0000259" key="10">
    <source>
        <dbReference type="Pfam" id="PF00764"/>
    </source>
</evidence>
<evidence type="ECO:0000256" key="2">
    <source>
        <dbReference type="ARBA" id="ARBA00011881"/>
    </source>
</evidence>
<evidence type="ECO:0000256" key="9">
    <source>
        <dbReference type="HAMAP-Rule" id="MF_00005"/>
    </source>
</evidence>
<evidence type="ECO:0000256" key="6">
    <source>
        <dbReference type="ARBA" id="ARBA00022605"/>
    </source>
</evidence>
<dbReference type="GO" id="GO:0004055">
    <property type="term" value="F:argininosuccinate synthase activity"/>
    <property type="evidence" value="ECO:0007669"/>
    <property type="project" value="UniProtKB-UniRule"/>
</dbReference>
<keyword evidence="8 9" id="KW-0067">ATP-binding</keyword>
<keyword evidence="4 9" id="KW-0055">Arginine biosynthesis</keyword>
<comment type="pathway">
    <text evidence="1 9">Amino-acid biosynthesis; L-arginine biosynthesis; L-arginine from L-ornithine and carbamoyl phosphate: step 2/3.</text>
</comment>
<dbReference type="Gene3D" id="3.90.1260.10">
    <property type="entry name" value="Argininosuccinate synthetase, chain A, domain 2"/>
    <property type="match status" value="1"/>
</dbReference>
<feature type="domain" description="Arginosuccinate synthase C-terminal" evidence="11">
    <location>
        <begin position="192"/>
        <end position="409"/>
    </location>
</feature>
<feature type="binding site" evidence="9">
    <location>
        <begin position="26"/>
        <end position="34"/>
    </location>
    <ligand>
        <name>ATP</name>
        <dbReference type="ChEBI" id="CHEBI:30616"/>
    </ligand>
</feature>
<feature type="binding site" evidence="9">
    <location>
        <position position="141"/>
    </location>
    <ligand>
        <name>L-aspartate</name>
        <dbReference type="ChEBI" id="CHEBI:29991"/>
    </ligand>
</feature>
<feature type="binding site" evidence="9">
    <location>
        <position position="145"/>
    </location>
    <ligand>
        <name>L-citrulline</name>
        <dbReference type="ChEBI" id="CHEBI:57743"/>
    </ligand>
</feature>
<comment type="caution">
    <text evidence="12">The sequence shown here is derived from an EMBL/GenBank/DDBJ whole genome shotgun (WGS) entry which is preliminary data.</text>
</comment>
<keyword evidence="7 9" id="KW-0547">Nucleotide-binding</keyword>
<dbReference type="SUPFAM" id="SSF52402">
    <property type="entry name" value="Adenine nucleotide alpha hydrolases-like"/>
    <property type="match status" value="1"/>
</dbReference>
<dbReference type="FunFam" id="3.40.50.620:FF:000019">
    <property type="entry name" value="Argininosuccinate synthase"/>
    <property type="match status" value="1"/>
</dbReference>
<dbReference type="Gene3D" id="1.20.5.470">
    <property type="entry name" value="Single helix bin"/>
    <property type="match status" value="1"/>
</dbReference>
<dbReference type="Pfam" id="PF20979">
    <property type="entry name" value="Arginosuc_syn_C"/>
    <property type="match status" value="1"/>
</dbReference>
<dbReference type="NCBIfam" id="TIGR00032">
    <property type="entry name" value="argG"/>
    <property type="match status" value="1"/>
</dbReference>
<protein>
    <recommendedName>
        <fullName evidence="3 9">Argininosuccinate synthase</fullName>
        <ecNumber evidence="3 9">6.3.4.5</ecNumber>
    </recommendedName>
    <alternativeName>
        <fullName evidence="9">Citrulline--aspartate ligase</fullName>
    </alternativeName>
</protein>
<feature type="binding site" evidence="9">
    <location>
        <position position="137"/>
    </location>
    <ligand>
        <name>L-aspartate</name>
        <dbReference type="ChEBI" id="CHEBI:29991"/>
    </ligand>
</feature>
<evidence type="ECO:0000259" key="11">
    <source>
        <dbReference type="Pfam" id="PF20979"/>
    </source>
</evidence>
<dbReference type="UniPathway" id="UPA00068">
    <property type="reaction ID" value="UER00113"/>
</dbReference>
<dbReference type="NCBIfam" id="NF001770">
    <property type="entry name" value="PRK00509.1"/>
    <property type="match status" value="1"/>
</dbReference>
<evidence type="ECO:0000256" key="1">
    <source>
        <dbReference type="ARBA" id="ARBA00004967"/>
    </source>
</evidence>
<organism evidence="12">
    <name type="scientific">Caldithrix abyssi</name>
    <dbReference type="NCBI Taxonomy" id="187145"/>
    <lineage>
        <taxon>Bacteria</taxon>
        <taxon>Pseudomonadati</taxon>
        <taxon>Calditrichota</taxon>
        <taxon>Calditrichia</taxon>
        <taxon>Calditrichales</taxon>
        <taxon>Calditrichaceae</taxon>
        <taxon>Caldithrix</taxon>
    </lineage>
</organism>
<proteinExistence type="inferred from homology"/>
<dbReference type="InterPro" id="IPR018223">
    <property type="entry name" value="Arginosuc_synth_CS"/>
</dbReference>
<reference evidence="12" key="1">
    <citation type="journal article" date="2020" name="mSystems">
        <title>Genome- and Community-Level Interaction Insights into Carbon Utilization and Element Cycling Functions of Hydrothermarchaeota in Hydrothermal Sediment.</title>
        <authorList>
            <person name="Zhou Z."/>
            <person name="Liu Y."/>
            <person name="Xu W."/>
            <person name="Pan J."/>
            <person name="Luo Z.H."/>
            <person name="Li M."/>
        </authorList>
    </citation>
    <scope>NUCLEOTIDE SEQUENCE [LARGE SCALE GENOMIC DNA]</scope>
    <source>
        <strain evidence="12">HyVt-456</strain>
    </source>
</reference>